<dbReference type="Pfam" id="PF13560">
    <property type="entry name" value="HTH_31"/>
    <property type="match status" value="1"/>
</dbReference>
<comment type="caution">
    <text evidence="2">The sequence shown here is derived from an EMBL/GenBank/DDBJ whole genome shotgun (WGS) entry which is preliminary data.</text>
</comment>
<dbReference type="PROSITE" id="PS50943">
    <property type="entry name" value="HTH_CROC1"/>
    <property type="match status" value="1"/>
</dbReference>
<name>A0A103Z9R3_BURCE</name>
<proteinExistence type="predicted"/>
<dbReference type="Proteomes" id="UP000069001">
    <property type="component" value="Unassembled WGS sequence"/>
</dbReference>
<dbReference type="InterPro" id="IPR010982">
    <property type="entry name" value="Lambda_DNA-bd_dom_sf"/>
</dbReference>
<dbReference type="SMART" id="SM00530">
    <property type="entry name" value="HTH_XRE"/>
    <property type="match status" value="1"/>
</dbReference>
<keyword evidence="2" id="KW-0238">DNA-binding</keyword>
<evidence type="ECO:0000313" key="2">
    <source>
        <dbReference type="EMBL" id="KVK76014.1"/>
    </source>
</evidence>
<sequence length="79" mass="8651">MTTESFIRALGNEIRSRRKRKKLTQVGLAVRAQVHPNTVSLIERAETVAGLDALLVLAEALDTPLSQIIKGAEDRIGSR</sequence>
<dbReference type="AlphaFoldDB" id="A0A103Z9R3"/>
<dbReference type="InterPro" id="IPR001387">
    <property type="entry name" value="Cro/C1-type_HTH"/>
</dbReference>
<accession>A0A103Z9R3</accession>
<dbReference type="Gene3D" id="1.10.260.40">
    <property type="entry name" value="lambda repressor-like DNA-binding domains"/>
    <property type="match status" value="1"/>
</dbReference>
<protein>
    <submittedName>
        <fullName evidence="2">DNA-binding protein</fullName>
    </submittedName>
</protein>
<feature type="domain" description="HTH cro/C1-type" evidence="1">
    <location>
        <begin position="14"/>
        <end position="68"/>
    </location>
</feature>
<dbReference type="RefSeq" id="WP_059731871.1">
    <property type="nucleotide sequence ID" value="NZ_LOYH01000089.1"/>
</dbReference>
<dbReference type="CDD" id="cd00093">
    <property type="entry name" value="HTH_XRE"/>
    <property type="match status" value="1"/>
</dbReference>
<evidence type="ECO:0000313" key="3">
    <source>
        <dbReference type="Proteomes" id="UP000069001"/>
    </source>
</evidence>
<dbReference type="EMBL" id="LOYH01000089">
    <property type="protein sequence ID" value="KVK76014.1"/>
    <property type="molecule type" value="Genomic_DNA"/>
</dbReference>
<evidence type="ECO:0000259" key="1">
    <source>
        <dbReference type="PROSITE" id="PS50943"/>
    </source>
</evidence>
<dbReference type="GO" id="GO:0003677">
    <property type="term" value="F:DNA binding"/>
    <property type="evidence" value="ECO:0007669"/>
    <property type="project" value="UniProtKB-KW"/>
</dbReference>
<dbReference type="SUPFAM" id="SSF47413">
    <property type="entry name" value="lambda repressor-like DNA-binding domains"/>
    <property type="match status" value="1"/>
</dbReference>
<gene>
    <name evidence="2" type="ORF">WS90_25625</name>
</gene>
<reference evidence="2 3" key="1">
    <citation type="submission" date="2015-11" db="EMBL/GenBank/DDBJ databases">
        <title>Expanding the genomic diversity of Burkholderia species for the development of highly accurate diagnostics.</title>
        <authorList>
            <person name="Sahl J."/>
            <person name="Keim P."/>
            <person name="Wagner D."/>
        </authorList>
    </citation>
    <scope>NUCLEOTIDE SEQUENCE [LARGE SCALE GENOMIC DNA]</scope>
    <source>
        <strain evidence="2 3">MSMB1302</strain>
    </source>
</reference>
<organism evidence="2 3">
    <name type="scientific">Burkholderia cepacia</name>
    <name type="common">Pseudomonas cepacia</name>
    <dbReference type="NCBI Taxonomy" id="292"/>
    <lineage>
        <taxon>Bacteria</taxon>
        <taxon>Pseudomonadati</taxon>
        <taxon>Pseudomonadota</taxon>
        <taxon>Betaproteobacteria</taxon>
        <taxon>Burkholderiales</taxon>
        <taxon>Burkholderiaceae</taxon>
        <taxon>Burkholderia</taxon>
        <taxon>Burkholderia cepacia complex</taxon>
    </lineage>
</organism>